<reference evidence="1 2" key="1">
    <citation type="journal article" date="2018" name="PLoS Pathog.">
        <title>Evolution of structural diversity of trichothecenes, a family of toxins produced by plant pathogenic and entomopathogenic fungi.</title>
        <authorList>
            <person name="Proctor R.H."/>
            <person name="McCormick S.P."/>
            <person name="Kim H.S."/>
            <person name="Cardoza R.E."/>
            <person name="Stanley A.M."/>
            <person name="Lindo L."/>
            <person name="Kelly A."/>
            <person name="Brown D.W."/>
            <person name="Lee T."/>
            <person name="Vaughan M.M."/>
            <person name="Alexander N.J."/>
            <person name="Busman M."/>
            <person name="Gutierrez S."/>
        </authorList>
    </citation>
    <scope>NUCLEOTIDE SEQUENCE [LARGE SCALE GENOMIC DNA]</scope>
    <source>
        <strain evidence="1 2">NRRL 3299</strain>
    </source>
</reference>
<keyword evidence="2" id="KW-1185">Reference proteome</keyword>
<comment type="caution">
    <text evidence="1">The sequence shown here is derived from an EMBL/GenBank/DDBJ whole genome shotgun (WGS) entry which is preliminary data.</text>
</comment>
<sequence>MEALAYAQGLFMYQTIRLDDTDPRARYTYEATMPHLEEAAHALIPMINFGESWYKDASNRDLDMVPVCPSSATHDFWSAWTLQESMRRTLAIIDLFVVTYYYLKVENQCSQSIRYKSRK</sequence>
<dbReference type="Proteomes" id="UP000266152">
    <property type="component" value="Unassembled WGS sequence"/>
</dbReference>
<organism evidence="1 2">
    <name type="scientific">Fusarium sporotrichioides</name>
    <dbReference type="NCBI Taxonomy" id="5514"/>
    <lineage>
        <taxon>Eukaryota</taxon>
        <taxon>Fungi</taxon>
        <taxon>Dikarya</taxon>
        <taxon>Ascomycota</taxon>
        <taxon>Pezizomycotina</taxon>
        <taxon>Sordariomycetes</taxon>
        <taxon>Hypocreomycetidae</taxon>
        <taxon>Hypocreales</taxon>
        <taxon>Nectriaceae</taxon>
        <taxon>Fusarium</taxon>
    </lineage>
</organism>
<gene>
    <name evidence="1" type="ORF">FSPOR_4232</name>
</gene>
<name>A0A395SCN5_FUSSP</name>
<proteinExistence type="predicted"/>
<evidence type="ECO:0000313" key="1">
    <source>
        <dbReference type="EMBL" id="RGP70120.1"/>
    </source>
</evidence>
<accession>A0A395SCN5</accession>
<dbReference type="AlphaFoldDB" id="A0A395SCN5"/>
<protein>
    <submittedName>
        <fullName evidence="1">Uncharacterized protein</fullName>
    </submittedName>
</protein>
<dbReference type="STRING" id="5514.A0A395SCN5"/>
<dbReference type="EMBL" id="PXOF01000054">
    <property type="protein sequence ID" value="RGP70120.1"/>
    <property type="molecule type" value="Genomic_DNA"/>
</dbReference>
<evidence type="ECO:0000313" key="2">
    <source>
        <dbReference type="Proteomes" id="UP000266152"/>
    </source>
</evidence>